<evidence type="ECO:0000313" key="3">
    <source>
        <dbReference type="Proteomes" id="UP001159363"/>
    </source>
</evidence>
<sequence>MKSLPVTYMHTKNAWMTVEGWKTIVRFLARNTTALIQPLHQGFIRAIKAHYHQELLSALVNSNDEMEVYIKSVKLKGVMYSIGLPWESVSHTTIQHC</sequence>
<dbReference type="Pfam" id="PF03184">
    <property type="entry name" value="DDE_1"/>
    <property type="match status" value="1"/>
</dbReference>
<keyword evidence="3" id="KW-1185">Reference proteome</keyword>
<accession>A0ABQ9HTE0</accession>
<organism evidence="2 3">
    <name type="scientific">Dryococelus australis</name>
    <dbReference type="NCBI Taxonomy" id="614101"/>
    <lineage>
        <taxon>Eukaryota</taxon>
        <taxon>Metazoa</taxon>
        <taxon>Ecdysozoa</taxon>
        <taxon>Arthropoda</taxon>
        <taxon>Hexapoda</taxon>
        <taxon>Insecta</taxon>
        <taxon>Pterygota</taxon>
        <taxon>Neoptera</taxon>
        <taxon>Polyneoptera</taxon>
        <taxon>Phasmatodea</taxon>
        <taxon>Verophasmatodea</taxon>
        <taxon>Anareolatae</taxon>
        <taxon>Phasmatidae</taxon>
        <taxon>Eurycanthinae</taxon>
        <taxon>Dryococelus</taxon>
    </lineage>
</organism>
<comment type="caution">
    <text evidence="2">The sequence shown here is derived from an EMBL/GenBank/DDBJ whole genome shotgun (WGS) entry which is preliminary data.</text>
</comment>
<gene>
    <name evidence="2" type="ORF">PR048_013862</name>
</gene>
<dbReference type="InterPro" id="IPR004875">
    <property type="entry name" value="DDE_SF_endonuclease_dom"/>
</dbReference>
<protein>
    <recommendedName>
        <fullName evidence="1">DDE-1 domain-containing protein</fullName>
    </recommendedName>
</protein>
<evidence type="ECO:0000313" key="2">
    <source>
        <dbReference type="EMBL" id="KAJ8887644.1"/>
    </source>
</evidence>
<dbReference type="Proteomes" id="UP001159363">
    <property type="component" value="Chromosome X"/>
</dbReference>
<evidence type="ECO:0000259" key="1">
    <source>
        <dbReference type="Pfam" id="PF03184"/>
    </source>
</evidence>
<dbReference type="EMBL" id="JARBHB010000004">
    <property type="protein sequence ID" value="KAJ8887644.1"/>
    <property type="molecule type" value="Genomic_DNA"/>
</dbReference>
<feature type="domain" description="DDE-1" evidence="1">
    <location>
        <begin position="23"/>
        <end position="97"/>
    </location>
</feature>
<proteinExistence type="predicted"/>
<name>A0ABQ9HTE0_9NEOP</name>
<reference evidence="2 3" key="1">
    <citation type="submission" date="2023-02" db="EMBL/GenBank/DDBJ databases">
        <title>LHISI_Scaffold_Assembly.</title>
        <authorList>
            <person name="Stuart O.P."/>
            <person name="Cleave R."/>
            <person name="Magrath M.J.L."/>
            <person name="Mikheyev A.S."/>
        </authorList>
    </citation>
    <scope>NUCLEOTIDE SEQUENCE [LARGE SCALE GENOMIC DNA]</scope>
    <source>
        <strain evidence="2">Daus_M_001</strain>
        <tissue evidence="2">Leg muscle</tissue>
    </source>
</reference>